<feature type="region of interest" description="Disordered" evidence="1">
    <location>
        <begin position="1"/>
        <end position="25"/>
    </location>
</feature>
<evidence type="ECO:0000313" key="3">
    <source>
        <dbReference type="Proteomes" id="UP000515743"/>
    </source>
</evidence>
<dbReference type="KEGG" id="cik:H0194_04705"/>
<protein>
    <submittedName>
        <fullName evidence="2">Uncharacterized protein</fullName>
    </submittedName>
</protein>
<reference evidence="2 3" key="1">
    <citation type="submission" date="2020-07" db="EMBL/GenBank/DDBJ databases">
        <title>Complete genome and description of Corynebacterium incognita strain Marseille-Q3630 sp. nov.</title>
        <authorList>
            <person name="Boxberger M."/>
        </authorList>
    </citation>
    <scope>NUCLEOTIDE SEQUENCE [LARGE SCALE GENOMIC DNA]</scope>
    <source>
        <strain evidence="2 3">Marseille-Q3630</strain>
    </source>
</reference>
<evidence type="ECO:0000256" key="1">
    <source>
        <dbReference type="SAM" id="MobiDB-lite"/>
    </source>
</evidence>
<evidence type="ECO:0000313" key="2">
    <source>
        <dbReference type="EMBL" id="QNE90281.1"/>
    </source>
</evidence>
<proteinExistence type="predicted"/>
<keyword evidence="3" id="KW-1185">Reference proteome</keyword>
<organism evidence="2 3">
    <name type="scientific">Corynebacterium incognita</name>
    <dbReference type="NCBI Taxonomy" id="2754725"/>
    <lineage>
        <taxon>Bacteria</taxon>
        <taxon>Bacillati</taxon>
        <taxon>Actinomycetota</taxon>
        <taxon>Actinomycetes</taxon>
        <taxon>Mycobacteriales</taxon>
        <taxon>Corynebacteriaceae</taxon>
        <taxon>Corynebacterium</taxon>
    </lineage>
</organism>
<dbReference type="AlphaFoldDB" id="A0A7G7CRR5"/>
<name>A0A7G7CRR5_9CORY</name>
<sequence>MNKPHLPSPDRHAEYGTSQDAPHGLVETDGHRVYLNTNTYLTPAEARAYAHALLAAANHAEKEQE</sequence>
<dbReference type="RefSeq" id="WP_185176654.1">
    <property type="nucleotide sequence ID" value="NZ_CP059404.1"/>
</dbReference>
<gene>
    <name evidence="2" type="ORF">H0194_04705</name>
</gene>
<dbReference type="Proteomes" id="UP000515743">
    <property type="component" value="Chromosome"/>
</dbReference>
<dbReference type="EMBL" id="CP059404">
    <property type="protein sequence ID" value="QNE90281.1"/>
    <property type="molecule type" value="Genomic_DNA"/>
</dbReference>
<accession>A0A7G7CRR5</accession>